<reference evidence="5" key="2">
    <citation type="submission" date="2023-11" db="UniProtKB">
        <authorList>
            <consortium name="WormBaseParasite"/>
        </authorList>
    </citation>
    <scope>IDENTIFICATION</scope>
</reference>
<dbReference type="AlphaFoldDB" id="A0AA85KKL8"/>
<evidence type="ECO:0008006" key="6">
    <source>
        <dbReference type="Google" id="ProtNLM"/>
    </source>
</evidence>
<feature type="coiled-coil region" evidence="2">
    <location>
        <begin position="182"/>
        <end position="237"/>
    </location>
</feature>
<evidence type="ECO:0000256" key="1">
    <source>
        <dbReference type="ARBA" id="ARBA00023054"/>
    </source>
</evidence>
<dbReference type="Pfam" id="PF00261">
    <property type="entry name" value="Tropomyosin"/>
    <property type="match status" value="1"/>
</dbReference>
<keyword evidence="1 2" id="KW-0175">Coiled coil</keyword>
<evidence type="ECO:0000256" key="3">
    <source>
        <dbReference type="SAM" id="MobiDB-lite"/>
    </source>
</evidence>
<dbReference type="SUPFAM" id="SSF57997">
    <property type="entry name" value="Tropomyosin"/>
    <property type="match status" value="1"/>
</dbReference>
<proteinExistence type="predicted"/>
<feature type="compositionally biased region" description="Polar residues" evidence="3">
    <location>
        <begin position="70"/>
        <end position="79"/>
    </location>
</feature>
<sequence length="241" mass="28403">MEVLKRRLNEFREEEDELRNRIEDLEIEIKKVIENTHKVNAEHYELVSKEMLLKQKCESQNARLKNALSRLSDQTNSHSQHTRKLENLSNKNDSQDSRIDELEAELSRLRAEQLEVQSRLDETILHLKHVEFAKDNAEKRAAITESKLQDLEKQHVCTADALRLAELNDMQYLSTDDLEMKEKNLREQLQVAIDTYENSERNIATLDCQIKARKAELLKQQNENESLKKEIDCFLKEMVDM</sequence>
<accession>A0AA85KKL8</accession>
<organism evidence="4 5">
    <name type="scientific">Trichobilharzia regenti</name>
    <name type="common">Nasal bird schistosome</name>
    <dbReference type="NCBI Taxonomy" id="157069"/>
    <lineage>
        <taxon>Eukaryota</taxon>
        <taxon>Metazoa</taxon>
        <taxon>Spiralia</taxon>
        <taxon>Lophotrochozoa</taxon>
        <taxon>Platyhelminthes</taxon>
        <taxon>Trematoda</taxon>
        <taxon>Digenea</taxon>
        <taxon>Strigeidida</taxon>
        <taxon>Schistosomatoidea</taxon>
        <taxon>Schistosomatidae</taxon>
        <taxon>Trichobilharzia</taxon>
    </lineage>
</organism>
<dbReference type="InterPro" id="IPR000533">
    <property type="entry name" value="Tropomyosin"/>
</dbReference>
<name>A0AA85KKL8_TRIRE</name>
<evidence type="ECO:0000313" key="5">
    <source>
        <dbReference type="WBParaSite" id="TREG1_94870.1"/>
    </source>
</evidence>
<keyword evidence="4" id="KW-1185">Reference proteome</keyword>
<evidence type="ECO:0000256" key="2">
    <source>
        <dbReference type="SAM" id="Coils"/>
    </source>
</evidence>
<feature type="region of interest" description="Disordered" evidence="3">
    <location>
        <begin position="70"/>
        <end position="97"/>
    </location>
</feature>
<evidence type="ECO:0000313" key="4">
    <source>
        <dbReference type="Proteomes" id="UP000050795"/>
    </source>
</evidence>
<reference evidence="4" key="1">
    <citation type="submission" date="2022-06" db="EMBL/GenBank/DDBJ databases">
        <authorList>
            <person name="Berger JAMES D."/>
            <person name="Berger JAMES D."/>
        </authorList>
    </citation>
    <scope>NUCLEOTIDE SEQUENCE [LARGE SCALE GENOMIC DNA]</scope>
</reference>
<protein>
    <recommendedName>
        <fullName evidence="6">Tropomyosin</fullName>
    </recommendedName>
</protein>
<dbReference type="Gene3D" id="1.20.5.170">
    <property type="match status" value="1"/>
</dbReference>
<dbReference type="Proteomes" id="UP000050795">
    <property type="component" value="Unassembled WGS sequence"/>
</dbReference>
<dbReference type="WBParaSite" id="TREG1_94870.1">
    <property type="protein sequence ID" value="TREG1_94870.1"/>
    <property type="gene ID" value="TREG1_94870"/>
</dbReference>